<accession>A0A0M9GMP9</accession>
<dbReference type="EMBL" id="JXMU01000011">
    <property type="protein sequence ID" value="KPB01363.1"/>
    <property type="molecule type" value="Genomic_DNA"/>
</dbReference>
<reference evidence="1 2" key="1">
    <citation type="submission" date="2015-01" db="EMBL/GenBank/DDBJ databases">
        <title>Ahrensia donghaiensis sp. nov., a novel dimethylsulphoniopropionate-cleavage bacterium isolated from seawater and emended descriptions of the genus Ahrensia and Ahrensia kielensis.</title>
        <authorList>
            <person name="Liu J."/>
        </authorList>
    </citation>
    <scope>NUCLEOTIDE SEQUENCE [LARGE SCALE GENOMIC DNA]</scope>
    <source>
        <strain evidence="1 2">LZD062</strain>
    </source>
</reference>
<comment type="caution">
    <text evidence="1">The sequence shown here is derived from an EMBL/GenBank/DDBJ whole genome shotgun (WGS) entry which is preliminary data.</text>
</comment>
<dbReference type="OrthoDB" id="8439561at2"/>
<organism evidence="1 2">
    <name type="scientific">Ahrensia marina</name>
    <dbReference type="NCBI Taxonomy" id="1514904"/>
    <lineage>
        <taxon>Bacteria</taxon>
        <taxon>Pseudomonadati</taxon>
        <taxon>Pseudomonadota</taxon>
        <taxon>Alphaproteobacteria</taxon>
        <taxon>Hyphomicrobiales</taxon>
        <taxon>Ahrensiaceae</taxon>
        <taxon>Ahrensia</taxon>
    </lineage>
</organism>
<protein>
    <recommendedName>
        <fullName evidence="3">DUF1828 domain-containing protein</fullName>
    </recommendedName>
</protein>
<proteinExistence type="predicted"/>
<sequence>MERSALLNSREDIRSVAKELASSLAFTQERAGRVSVVTPVIYPGGARVVLTIEPSPGGYFVSDLGSAFREADIMNGASIFTRIARQTAAKFDIRFDSEMFFELEIPEDSLVAAALAVSNASRHAVEQVAESLSEKRADQQRDVLWQKLERAFRPERVEKDVEYRGASANWKFDALVSLDGGRRGLFELVQPSPVSVNSAISKFLDVSDLDDRNTQLNAVVTDRDKTAHLTLLGSRANVIPINAATELYLTAA</sequence>
<evidence type="ECO:0008006" key="3">
    <source>
        <dbReference type="Google" id="ProtNLM"/>
    </source>
</evidence>
<gene>
    <name evidence="1" type="ORF">SU32_08930</name>
</gene>
<keyword evidence="2" id="KW-1185">Reference proteome</keyword>
<evidence type="ECO:0000313" key="2">
    <source>
        <dbReference type="Proteomes" id="UP000038011"/>
    </source>
</evidence>
<dbReference type="Proteomes" id="UP000038011">
    <property type="component" value="Unassembled WGS sequence"/>
</dbReference>
<name>A0A0M9GMP9_9HYPH</name>
<evidence type="ECO:0000313" key="1">
    <source>
        <dbReference type="EMBL" id="KPB01363.1"/>
    </source>
</evidence>
<dbReference type="RefSeq" id="WP_053999006.1">
    <property type="nucleotide sequence ID" value="NZ_JXMU01000011.1"/>
</dbReference>
<dbReference type="AlphaFoldDB" id="A0A0M9GMP9"/>
<dbReference type="PATRIC" id="fig|1514904.3.peg.608"/>